<dbReference type="InterPro" id="IPR010347">
    <property type="entry name" value="Tdp1"/>
</dbReference>
<dbReference type="VEuPathDB" id="FungiDB:PV10_08813"/>
<dbReference type="GO" id="GO:0017005">
    <property type="term" value="F:3'-tyrosyl-DNA phosphodiesterase activity"/>
    <property type="evidence" value="ECO:0007669"/>
    <property type="project" value="TreeGrafter"/>
</dbReference>
<organism evidence="5 6">
    <name type="scientific">Exophiala mesophila</name>
    <name type="common">Black yeast-like fungus</name>
    <dbReference type="NCBI Taxonomy" id="212818"/>
    <lineage>
        <taxon>Eukaryota</taxon>
        <taxon>Fungi</taxon>
        <taxon>Dikarya</taxon>
        <taxon>Ascomycota</taxon>
        <taxon>Pezizomycotina</taxon>
        <taxon>Eurotiomycetes</taxon>
        <taxon>Chaetothyriomycetidae</taxon>
        <taxon>Chaetothyriales</taxon>
        <taxon>Herpotrichiellaceae</taxon>
        <taxon>Exophiala</taxon>
    </lineage>
</organism>
<feature type="binding site" evidence="2">
    <location>
        <position position="621"/>
    </location>
    <ligand>
        <name>substrate</name>
    </ligand>
</feature>
<dbReference type="Pfam" id="PF06087">
    <property type="entry name" value="Tyr-DNA_phospho"/>
    <property type="match status" value="1"/>
</dbReference>
<dbReference type="Gene3D" id="3.30.870.10">
    <property type="entry name" value="Endonuclease Chain A"/>
    <property type="match status" value="2"/>
</dbReference>
<evidence type="ECO:0000313" key="6">
    <source>
        <dbReference type="Proteomes" id="UP000054302"/>
    </source>
</evidence>
<name>A0A0D1Z383_EXOME</name>
<dbReference type="PROSITE" id="PS50330">
    <property type="entry name" value="UIM"/>
    <property type="match status" value="1"/>
</dbReference>
<dbReference type="GeneID" id="27326658"/>
<evidence type="ECO:0000256" key="2">
    <source>
        <dbReference type="PIRSR" id="PIRSR610347-2"/>
    </source>
</evidence>
<feature type="binding site" evidence="2">
    <location>
        <position position="894"/>
    </location>
    <ligand>
        <name>substrate</name>
    </ligand>
</feature>
<dbReference type="EMBL" id="KN847525">
    <property type="protein sequence ID" value="KIV89227.1"/>
    <property type="molecule type" value="Genomic_DNA"/>
</dbReference>
<dbReference type="CDD" id="cd09122">
    <property type="entry name" value="PLDc_Tdp1_1"/>
    <property type="match status" value="1"/>
</dbReference>
<accession>A0A0D1Z383</accession>
<proteinExistence type="predicted"/>
<dbReference type="OrthoDB" id="4120271at2759"/>
<dbReference type="AlphaFoldDB" id="A0A0D1Z383"/>
<keyword evidence="6" id="KW-1185">Reference proteome</keyword>
<reference evidence="5 6" key="1">
    <citation type="submission" date="2015-01" db="EMBL/GenBank/DDBJ databases">
        <title>The Genome Sequence of Exophiala mesophila CBS40295.</title>
        <authorList>
            <consortium name="The Broad Institute Genomics Platform"/>
            <person name="Cuomo C."/>
            <person name="de Hoog S."/>
            <person name="Gorbushina A."/>
            <person name="Stielow B."/>
            <person name="Teixiera M."/>
            <person name="Abouelleil A."/>
            <person name="Chapman S.B."/>
            <person name="Priest M."/>
            <person name="Young S.K."/>
            <person name="Wortman J."/>
            <person name="Nusbaum C."/>
            <person name="Birren B."/>
        </authorList>
    </citation>
    <scope>NUCLEOTIDE SEQUENCE [LARGE SCALE GENOMIC DNA]</scope>
    <source>
        <strain evidence="5 6">CBS 40295</strain>
    </source>
</reference>
<dbReference type="STRING" id="212818.A0A0D1Z383"/>
<evidence type="ECO:0000313" key="5">
    <source>
        <dbReference type="EMBL" id="KIV89227.1"/>
    </source>
</evidence>
<feature type="region of interest" description="Disordered" evidence="4">
    <location>
        <begin position="288"/>
        <end position="344"/>
    </location>
</feature>
<feature type="active site" description="Proton donor/acceptor" evidence="1">
    <location>
        <position position="892"/>
    </location>
</feature>
<feature type="region of interest" description="Disordered" evidence="4">
    <location>
        <begin position="368"/>
        <end position="392"/>
    </location>
</feature>
<evidence type="ECO:0000256" key="3">
    <source>
        <dbReference type="PIRSR" id="PIRSR610347-3"/>
    </source>
</evidence>
<dbReference type="Gene3D" id="6.10.140.100">
    <property type="match status" value="1"/>
</dbReference>
<dbReference type="SUPFAM" id="SSF56024">
    <property type="entry name" value="Phospholipase D/nuclease"/>
    <property type="match status" value="2"/>
</dbReference>
<feature type="compositionally biased region" description="Polar residues" evidence="4">
    <location>
        <begin position="153"/>
        <end position="188"/>
    </location>
</feature>
<dbReference type="InterPro" id="IPR003903">
    <property type="entry name" value="UIM_dom"/>
</dbReference>
<dbReference type="RefSeq" id="XP_016220801.1">
    <property type="nucleotide sequence ID" value="XM_016373890.1"/>
</dbReference>
<dbReference type="SMART" id="SM00726">
    <property type="entry name" value="UIM"/>
    <property type="match status" value="1"/>
</dbReference>
<evidence type="ECO:0000256" key="4">
    <source>
        <dbReference type="SAM" id="MobiDB-lite"/>
    </source>
</evidence>
<dbReference type="GO" id="GO:0005634">
    <property type="term" value="C:nucleus"/>
    <property type="evidence" value="ECO:0007669"/>
    <property type="project" value="InterPro"/>
</dbReference>
<dbReference type="PANTHER" id="PTHR12415">
    <property type="entry name" value="TYROSYL-DNA PHOSPHODIESTERASE 1"/>
    <property type="match status" value="1"/>
</dbReference>
<dbReference type="Pfam" id="PF02809">
    <property type="entry name" value="UIM"/>
    <property type="match status" value="1"/>
</dbReference>
<dbReference type="GO" id="GO:0003690">
    <property type="term" value="F:double-stranded DNA binding"/>
    <property type="evidence" value="ECO:0007669"/>
    <property type="project" value="TreeGrafter"/>
</dbReference>
<dbReference type="PANTHER" id="PTHR12415:SF4">
    <property type="entry name" value="TYROSYL-DNA PHOSPHODIESTERASE DOMAIN-CONTAINING PROTEIN"/>
    <property type="match status" value="1"/>
</dbReference>
<feature type="compositionally biased region" description="Polar residues" evidence="4">
    <location>
        <begin position="300"/>
        <end position="320"/>
    </location>
</feature>
<feature type="site" description="Interaction with DNA" evidence="3">
    <location>
        <position position="924"/>
    </location>
</feature>
<dbReference type="Proteomes" id="UP000054302">
    <property type="component" value="Unassembled WGS sequence"/>
</dbReference>
<feature type="region of interest" description="Disordered" evidence="4">
    <location>
        <begin position="151"/>
        <end position="190"/>
    </location>
</feature>
<gene>
    <name evidence="5" type="ORF">PV10_08813</name>
</gene>
<dbReference type="GO" id="GO:0003697">
    <property type="term" value="F:single-stranded DNA binding"/>
    <property type="evidence" value="ECO:0007669"/>
    <property type="project" value="TreeGrafter"/>
</dbReference>
<evidence type="ECO:0008006" key="7">
    <source>
        <dbReference type="Google" id="ProtNLM"/>
    </source>
</evidence>
<evidence type="ECO:0000256" key="1">
    <source>
        <dbReference type="PIRSR" id="PIRSR610347-1"/>
    </source>
</evidence>
<protein>
    <recommendedName>
        <fullName evidence="7">PLD phosphodiesterase domain-containing protein</fullName>
    </recommendedName>
</protein>
<feature type="region of interest" description="Disordered" evidence="4">
    <location>
        <begin position="433"/>
        <end position="488"/>
    </location>
</feature>
<sequence length="1012" mass="110727">MIPANSRSDLCVWTASLISIFRLNSQVSPSLKHLPHPLSQSHIRPSVHESVRLAFPAGSTREHHSTSHPSFLDSQANLTFKAQSLTQKSRRLTRLKPRLVDCHIRPRRVTTYSSNHVDLILEPIMPPTHSSQGFVDLTADYEAAIDLDLDSVDSPTSETRSTPDVVITATNESPTGRPHPQSSGSGTSDAILLLDDDDDYSLPESPVYAPSGLASDQTTIRNRSIGDTNTPVFLGRGETMYSRCSIIGAVKDGIARKANRAKNIEEAKDICFKEIMCLKGGGPTDLGKKWAGSETRKQQDGQVQDNPTRPVSSNDNTNTVGIPIRQSLRKGTDPSSSAANPAPIDLTENILNLDSDEDEDLRRAIALSLETPNNPTSDHEKSGSPPQRSQDTVRNNVTQTLTMSNTNVAGDGLNPGALSTSATTFNLQTLNRHQMEQERQARLKRKRTDQQPGDSSLDARRRDITSENGQHNSRTASPASVSPPPVRRRLTAGGVAATQLMSIDTSSSNLRHSLEASRDSFYPAGRVLQTYIAGFPSTNTISFSQVVGPKESLTSCLLSSFIWDFDWLLPHFATTRTKFQLVMHAKTPPQREALRQDFEGVPNVRLCFPPMDGLVNCMHSKLMLLFYDADDMDGQQTTEPCSGTSWAGPRCRVVVPTANLTSTDWGVGGVMENTAFIIDLPMIRACQQDHVKNGNNATRPDLYGKHDQTAFHRSLSSFLRAQMVPEDVIDKLGRFDFTKTEQLGFVHTVGGAHTGRQWRDTGVCGLGRTVKELGLGTDENIQVDIVASSMGSLNNDFVASLYFAAQGDDGMKGYLQRTTKTSVAVGRSSTVGRGWHSNLRLYFPSDTTVRASKGGPGCAGTICTSQKWFDGSQFPRDLVRDCISSRAGLLMHNKMIFVRFPSPVDTGKNVKIRGWAYVGSANASESAWGQLVQDRNGKSLKLNCRNWECGVIVPVSAENEEMSGEHEQVVDEGKDSLRAVFGGTVPVPMRYPTGLVAQDGGRPWFFSGFSRH</sequence>
<dbReference type="GO" id="GO:0006281">
    <property type="term" value="P:DNA repair"/>
    <property type="evidence" value="ECO:0007669"/>
    <property type="project" value="InterPro"/>
</dbReference>
<feature type="active site" description="Nucleophile" evidence="1">
    <location>
        <position position="619"/>
    </location>
</feature>